<dbReference type="RefSeq" id="WP_045164807.1">
    <property type="nucleotide sequence ID" value="NZ_CP113864.1"/>
</dbReference>
<reference evidence="1" key="1">
    <citation type="submission" date="2022-12" db="EMBL/GenBank/DDBJ databases">
        <authorList>
            <person name="Bing R.G."/>
            <person name="Willard D.J."/>
            <person name="Manesh M.J.H."/>
            <person name="Laemthong T."/>
            <person name="Crosby J.R."/>
            <person name="Kelly R.M."/>
        </authorList>
    </citation>
    <scope>NUCLEOTIDE SEQUENCE</scope>
    <source>
        <strain evidence="1">DSM 8991</strain>
    </source>
</reference>
<keyword evidence="2" id="KW-1185">Reference proteome</keyword>
<sequence length="432" mass="51897">MVLENRSFIGINGQVKRLGEKLDKVSYEFLFSQNGLSVDINFKESAYVNDIVVTVDIKDFEILFMPKLQKGQSGLVFLHANFQIVVFRKEKKYFLLKLSGWSNIENKYLRFCTKVKDKLLYIGFFNSFAIDDNDVCFYYQNLLTSVYVPKDSKVRVEVEIFDGNSLYDCVWKLNSVVKYCDIKYEVFQLSYKNLLKVIDTQKYSKEDVAKKFKMSLPVPSRIFKLFFLYFPKSQTNFYFAYTSTLQVSSMYYLNLVKSQKIPPDNLIYLKKQIEEVILSQNAYHNFYRNNIMLTELKTHYQLPYILLLYFQLCYLGSEEPTTEVEKIIEEIEFEIVRPFRFFSDSTLVNIENFETRFDNLLYAQEIMTIYVCYELYKELFRYYERLDYQKMAEDLKSLLILNYNFNERYFYMNNYSYKKEDSIKLVERVDKR</sequence>
<accession>A0ABY7BCH1</accession>
<proteinExistence type="predicted"/>
<evidence type="ECO:0000313" key="2">
    <source>
        <dbReference type="Proteomes" id="UP001164745"/>
    </source>
</evidence>
<dbReference type="Proteomes" id="UP001164745">
    <property type="component" value="Chromosome"/>
</dbReference>
<dbReference type="EMBL" id="CP113864">
    <property type="protein sequence ID" value="WAM30529.1"/>
    <property type="molecule type" value="Genomic_DNA"/>
</dbReference>
<gene>
    <name evidence="1" type="ORF">OTJ99_001280</name>
</gene>
<organism evidence="1 2">
    <name type="scientific">Caldicellulosiruptor naganoensis</name>
    <dbReference type="NCBI Taxonomy" id="29324"/>
    <lineage>
        <taxon>Bacteria</taxon>
        <taxon>Bacillati</taxon>
        <taxon>Bacillota</taxon>
        <taxon>Bacillota incertae sedis</taxon>
        <taxon>Caldicellulosiruptorales</taxon>
        <taxon>Caldicellulosiruptoraceae</taxon>
        <taxon>Caldicellulosiruptor</taxon>
    </lineage>
</organism>
<evidence type="ECO:0000313" key="1">
    <source>
        <dbReference type="EMBL" id="WAM30529.1"/>
    </source>
</evidence>
<protein>
    <submittedName>
        <fullName evidence="1">Uncharacterized protein</fullName>
    </submittedName>
</protein>
<name>A0ABY7BCH1_9FIRM</name>